<gene>
    <name evidence="1" type="ORF">SCF082_LOCUS27760</name>
</gene>
<evidence type="ECO:0000313" key="1">
    <source>
        <dbReference type="EMBL" id="CAK9050305.1"/>
    </source>
</evidence>
<keyword evidence="2" id="KW-1185">Reference proteome</keyword>
<comment type="caution">
    <text evidence="1">The sequence shown here is derived from an EMBL/GenBank/DDBJ whole genome shotgun (WGS) entry which is preliminary data.</text>
</comment>
<organism evidence="1 2">
    <name type="scientific">Durusdinium trenchii</name>
    <dbReference type="NCBI Taxonomy" id="1381693"/>
    <lineage>
        <taxon>Eukaryota</taxon>
        <taxon>Sar</taxon>
        <taxon>Alveolata</taxon>
        <taxon>Dinophyceae</taxon>
        <taxon>Suessiales</taxon>
        <taxon>Symbiodiniaceae</taxon>
        <taxon>Durusdinium</taxon>
    </lineage>
</organism>
<sequence>MVLALADGLPSKGPQHPQTPTELIVAEFRRYLKSCQPCEMQKLGMLPIWKKLGRGLGKLRGFLQKHSFSVDDQTLLVQLATPTSSPPQQSMAVPAKARPQPPAEIPVALTKEFTDAQTVPLQARGLETVPPLGTDRASDSVVCLKSLIQPESGSLIWVDPSELRWTHNKLQRLFTCGRALSEVAQQLRSGRLVASDLPRISIVFHSGKWYSRNNRRLWCLKAAAIRRVEVEVGIVDQPFLNGLTTTTDGLTVEFWPPCRQQRRVDGSFPT</sequence>
<protein>
    <submittedName>
        <fullName evidence="1">ANK_REP_REGION domain-containing protein</fullName>
    </submittedName>
</protein>
<name>A0ABP0MFN2_9DINO</name>
<proteinExistence type="predicted"/>
<dbReference type="EMBL" id="CAXAMM010021635">
    <property type="protein sequence ID" value="CAK9050305.1"/>
    <property type="molecule type" value="Genomic_DNA"/>
</dbReference>
<dbReference type="Proteomes" id="UP001642464">
    <property type="component" value="Unassembled WGS sequence"/>
</dbReference>
<accession>A0ABP0MFN2</accession>
<reference evidence="1 2" key="1">
    <citation type="submission" date="2024-02" db="EMBL/GenBank/DDBJ databases">
        <authorList>
            <person name="Chen Y."/>
            <person name="Shah S."/>
            <person name="Dougan E. K."/>
            <person name="Thang M."/>
            <person name="Chan C."/>
        </authorList>
    </citation>
    <scope>NUCLEOTIDE SEQUENCE [LARGE SCALE GENOMIC DNA]</scope>
</reference>
<evidence type="ECO:0000313" key="2">
    <source>
        <dbReference type="Proteomes" id="UP001642464"/>
    </source>
</evidence>